<dbReference type="EMBL" id="JBDFQZ010000009">
    <property type="protein sequence ID" value="KAK9691378.1"/>
    <property type="molecule type" value="Genomic_DNA"/>
</dbReference>
<protein>
    <submittedName>
        <fullName evidence="1">Uncharacterized protein</fullName>
    </submittedName>
</protein>
<proteinExistence type="predicted"/>
<name>A0AAW1IPP7_SAPOF</name>
<evidence type="ECO:0000313" key="2">
    <source>
        <dbReference type="Proteomes" id="UP001443914"/>
    </source>
</evidence>
<evidence type="ECO:0000313" key="1">
    <source>
        <dbReference type="EMBL" id="KAK9691378.1"/>
    </source>
</evidence>
<dbReference type="Proteomes" id="UP001443914">
    <property type="component" value="Unassembled WGS sequence"/>
</dbReference>
<accession>A0AAW1IPP7</accession>
<sequence length="102" mass="12186">MDREYEILKDVLFDYSNSVFPTLVGNYWSLDFWKYICTEYNRRTNLRGLPSLTEADIHDGGVVLQSRYCKLRAIGMRHVKLDRIFKPCEDWNLRIVFFPTSK</sequence>
<reference evidence="1" key="1">
    <citation type="submission" date="2024-03" db="EMBL/GenBank/DDBJ databases">
        <title>WGS assembly of Saponaria officinalis var. Norfolk2.</title>
        <authorList>
            <person name="Jenkins J."/>
            <person name="Shu S."/>
            <person name="Grimwood J."/>
            <person name="Barry K."/>
            <person name="Goodstein D."/>
            <person name="Schmutz J."/>
            <person name="Leebens-Mack J."/>
            <person name="Osbourn A."/>
        </authorList>
    </citation>
    <scope>NUCLEOTIDE SEQUENCE [LARGE SCALE GENOMIC DNA]</scope>
    <source>
        <strain evidence="1">JIC</strain>
    </source>
</reference>
<organism evidence="1 2">
    <name type="scientific">Saponaria officinalis</name>
    <name type="common">Common soapwort</name>
    <name type="synonym">Lychnis saponaria</name>
    <dbReference type="NCBI Taxonomy" id="3572"/>
    <lineage>
        <taxon>Eukaryota</taxon>
        <taxon>Viridiplantae</taxon>
        <taxon>Streptophyta</taxon>
        <taxon>Embryophyta</taxon>
        <taxon>Tracheophyta</taxon>
        <taxon>Spermatophyta</taxon>
        <taxon>Magnoliopsida</taxon>
        <taxon>eudicotyledons</taxon>
        <taxon>Gunneridae</taxon>
        <taxon>Pentapetalae</taxon>
        <taxon>Caryophyllales</taxon>
        <taxon>Caryophyllaceae</taxon>
        <taxon>Caryophylleae</taxon>
        <taxon>Saponaria</taxon>
    </lineage>
</organism>
<gene>
    <name evidence="1" type="ORF">RND81_09G193500</name>
</gene>
<keyword evidence="2" id="KW-1185">Reference proteome</keyword>
<dbReference type="AlphaFoldDB" id="A0AAW1IPP7"/>
<comment type="caution">
    <text evidence="1">The sequence shown here is derived from an EMBL/GenBank/DDBJ whole genome shotgun (WGS) entry which is preliminary data.</text>
</comment>